<gene>
    <name evidence="1" type="ORF">KK488_07825</name>
</gene>
<name>A0A9X1DB95_9SPHN</name>
<reference evidence="1" key="1">
    <citation type="submission" date="2021-05" db="EMBL/GenBank/DDBJ databases">
        <title>Genome of Sphingobium sp. strain.</title>
        <authorList>
            <person name="Fan R."/>
        </authorList>
    </citation>
    <scope>NUCLEOTIDE SEQUENCE</scope>
    <source>
        <strain evidence="1">H33</strain>
    </source>
</reference>
<evidence type="ECO:0008006" key="3">
    <source>
        <dbReference type="Google" id="ProtNLM"/>
    </source>
</evidence>
<sequence length="179" mass="19000">MTVTIAKGGPLAVPLDDFKAYLKIGLGEEDETLVDLIRTASEAIERFIGGLVIIRAIDEVLSARSGWQKLAVRPVRSVTGLVGIPAEGAEFALPVESYAIDIDAGGTGWLRILNPGSAGRVRVTYAAGTADDDGGVSDAIQHGILRLAGELHARREGLEMDMPVSVAALLRPWRRMALS</sequence>
<proteinExistence type="predicted"/>
<dbReference type="NCBIfam" id="TIGR02215">
    <property type="entry name" value="phage_chp_gp8"/>
    <property type="match status" value="1"/>
</dbReference>
<dbReference type="Proteomes" id="UP001138757">
    <property type="component" value="Unassembled WGS sequence"/>
</dbReference>
<dbReference type="EMBL" id="JAHGAW010000004">
    <property type="protein sequence ID" value="MBT2186857.1"/>
    <property type="molecule type" value="Genomic_DNA"/>
</dbReference>
<protein>
    <recommendedName>
        <fullName evidence="3">Phage gp6-like head-tail connector protein</fullName>
    </recommendedName>
</protein>
<organism evidence="1 2">
    <name type="scientific">Sphingobium nicotianae</name>
    <dbReference type="NCBI Taxonomy" id="2782607"/>
    <lineage>
        <taxon>Bacteria</taxon>
        <taxon>Pseudomonadati</taxon>
        <taxon>Pseudomonadota</taxon>
        <taxon>Alphaproteobacteria</taxon>
        <taxon>Sphingomonadales</taxon>
        <taxon>Sphingomonadaceae</taxon>
        <taxon>Sphingobium</taxon>
    </lineage>
</organism>
<accession>A0A9X1DB95</accession>
<evidence type="ECO:0000313" key="2">
    <source>
        <dbReference type="Proteomes" id="UP001138757"/>
    </source>
</evidence>
<dbReference type="CDD" id="cd08054">
    <property type="entry name" value="gp6"/>
    <property type="match status" value="1"/>
</dbReference>
<keyword evidence="2" id="KW-1185">Reference proteome</keyword>
<dbReference type="AlphaFoldDB" id="A0A9X1DB95"/>
<dbReference type="RefSeq" id="WP_214622590.1">
    <property type="nucleotide sequence ID" value="NZ_JAHGAW010000004.1"/>
</dbReference>
<dbReference type="Gene3D" id="1.10.3230.30">
    <property type="entry name" value="Phage gp6-like head-tail connector protein"/>
    <property type="match status" value="1"/>
</dbReference>
<dbReference type="InterPro" id="IPR011738">
    <property type="entry name" value="Phage_CHP"/>
</dbReference>
<comment type="caution">
    <text evidence="1">The sequence shown here is derived from an EMBL/GenBank/DDBJ whole genome shotgun (WGS) entry which is preliminary data.</text>
</comment>
<evidence type="ECO:0000313" key="1">
    <source>
        <dbReference type="EMBL" id="MBT2186857.1"/>
    </source>
</evidence>